<dbReference type="Proteomes" id="UP001183615">
    <property type="component" value="Unassembled WGS sequence"/>
</dbReference>
<dbReference type="PROSITE" id="PS00622">
    <property type="entry name" value="HTH_LUXR_1"/>
    <property type="match status" value="1"/>
</dbReference>
<dbReference type="SUPFAM" id="SSF52540">
    <property type="entry name" value="P-loop containing nucleoside triphosphate hydrolases"/>
    <property type="match status" value="1"/>
</dbReference>
<dbReference type="EMBL" id="JAVREV010000009">
    <property type="protein sequence ID" value="MDT0444432.1"/>
    <property type="molecule type" value="Genomic_DNA"/>
</dbReference>
<dbReference type="InterPro" id="IPR011990">
    <property type="entry name" value="TPR-like_helical_dom_sf"/>
</dbReference>
<sequence length="922" mass="100541">MLHTGLRELKSALAESALGKARIVVIEGPAGFGKSELLEAIAAHAADEAAVVLRAAALRSEDSLPLAVLRQLVNCPTLPAPAAERLRTLVDDAQAAATPGSGDPETPARTARMQKLGTAFHDLMRDRLVVIAVDDLQFVDAPSLQYLLYLAGRSRGARLLMVLTEALYHHQRDPAYRTEFLRQPHFRRLRLHSLGRRDVAALLTRDGCPPPDERTVQECWQVTGGNPLLVRALREEHATAPAGPPAQPDPLRPVTSEAFVLAVLTCVDRSGPTAAKVAEALAILGGLSGLDRLGKLCGLTGTATAQGLRALQAAAVIDGHRFRHPATRVGVLEGMDAARRRELNGRAAVLLRADGACAADIAHHVRRAEGIDEPWCVSVLQDAAEEALAEDDDRLAADYLDLAHGMSTEPRRRVEIRVRTAMVLRRSNPSASERVAEELLDLMRAGRVPEDQLFMLADLFVRHRRLTEVNEILAALRDKTPPQTPMAFAWSDSGLTAAVDPYSPAPTAPEGEGRRPPLTEARNRESLKPWSTLVAGDHDKISVAAEELLRRSVLTDATIEPILSAAKCLHFAGKVDKARHWTETLLKECLRRNAGGWHAMVSILGADIAFQQGDLAEVLVIVDSGLAGLQDRQGSVLASGLQAMKALAQTAMGDFEAVAKELNRTAPRALFGSINGVVHLRARGHYNLATNRPHAALDDFLAVGRLVESWGIDRPWWAAWRSDAAEAWLQLGHSEEAHRMAREELALTDLSHARARGICLRLLGVSTDPGTRLTLLTRAVRQLQLAGDRLELAKALFELSETQRRLGHVAEAAVGSRRAWQLAKDCRAEPLCARMRLSQEEPAWEAVPQVPVKEGNEALLSESEKKVAVLAACGYTNRDISSRLYITVSTVEQHLTRVYRKLNIDGRQQLPVDLQFEVSEIS</sequence>
<accession>A0ABU2S636</accession>
<dbReference type="PANTHER" id="PTHR16305">
    <property type="entry name" value="TESTICULAR SOLUBLE ADENYLYL CYCLASE"/>
    <property type="match status" value="1"/>
</dbReference>
<dbReference type="PANTHER" id="PTHR16305:SF35">
    <property type="entry name" value="TRANSCRIPTIONAL ACTIVATOR DOMAIN"/>
    <property type="match status" value="1"/>
</dbReference>
<keyword evidence="1" id="KW-0547">Nucleotide-binding</keyword>
<dbReference type="SMART" id="SM00421">
    <property type="entry name" value="HTH_LUXR"/>
    <property type="match status" value="1"/>
</dbReference>
<dbReference type="RefSeq" id="WP_311618695.1">
    <property type="nucleotide sequence ID" value="NZ_JAVREV010000009.1"/>
</dbReference>
<dbReference type="Gene3D" id="1.25.40.10">
    <property type="entry name" value="Tetratricopeptide repeat domain"/>
    <property type="match status" value="1"/>
</dbReference>
<dbReference type="InterPro" id="IPR027417">
    <property type="entry name" value="P-loop_NTPase"/>
</dbReference>
<feature type="compositionally biased region" description="Basic and acidic residues" evidence="3">
    <location>
        <begin position="511"/>
        <end position="522"/>
    </location>
</feature>
<dbReference type="PRINTS" id="PR00038">
    <property type="entry name" value="HTHLUXR"/>
</dbReference>
<dbReference type="Pfam" id="PF00196">
    <property type="entry name" value="GerE"/>
    <property type="match status" value="1"/>
</dbReference>
<evidence type="ECO:0000259" key="4">
    <source>
        <dbReference type="PROSITE" id="PS50043"/>
    </source>
</evidence>
<dbReference type="Pfam" id="PF13191">
    <property type="entry name" value="AAA_16"/>
    <property type="match status" value="1"/>
</dbReference>
<evidence type="ECO:0000313" key="6">
    <source>
        <dbReference type="Proteomes" id="UP001183615"/>
    </source>
</evidence>
<proteinExistence type="predicted"/>
<organism evidence="5 6">
    <name type="scientific">Streptomyces johnsoniae</name>
    <dbReference type="NCBI Taxonomy" id="3075532"/>
    <lineage>
        <taxon>Bacteria</taxon>
        <taxon>Bacillati</taxon>
        <taxon>Actinomycetota</taxon>
        <taxon>Actinomycetes</taxon>
        <taxon>Kitasatosporales</taxon>
        <taxon>Streptomycetaceae</taxon>
        <taxon>Streptomyces</taxon>
    </lineage>
</organism>
<feature type="region of interest" description="Disordered" evidence="3">
    <location>
        <begin position="501"/>
        <end position="522"/>
    </location>
</feature>
<evidence type="ECO:0000256" key="2">
    <source>
        <dbReference type="ARBA" id="ARBA00022840"/>
    </source>
</evidence>
<dbReference type="InterPro" id="IPR041664">
    <property type="entry name" value="AAA_16"/>
</dbReference>
<name>A0ABU2S636_9ACTN</name>
<dbReference type="InterPro" id="IPR000792">
    <property type="entry name" value="Tscrpt_reg_LuxR_C"/>
</dbReference>
<feature type="domain" description="HTH luxR-type" evidence="4">
    <location>
        <begin position="853"/>
        <end position="919"/>
    </location>
</feature>
<evidence type="ECO:0000313" key="5">
    <source>
        <dbReference type="EMBL" id="MDT0444432.1"/>
    </source>
</evidence>
<evidence type="ECO:0000256" key="3">
    <source>
        <dbReference type="SAM" id="MobiDB-lite"/>
    </source>
</evidence>
<protein>
    <submittedName>
        <fullName evidence="5">AAA family ATPase</fullName>
    </submittedName>
</protein>
<dbReference type="Gene3D" id="1.10.10.10">
    <property type="entry name" value="Winged helix-like DNA-binding domain superfamily/Winged helix DNA-binding domain"/>
    <property type="match status" value="1"/>
</dbReference>
<keyword evidence="6" id="KW-1185">Reference proteome</keyword>
<evidence type="ECO:0000256" key="1">
    <source>
        <dbReference type="ARBA" id="ARBA00022741"/>
    </source>
</evidence>
<comment type="caution">
    <text evidence="5">The sequence shown here is derived from an EMBL/GenBank/DDBJ whole genome shotgun (WGS) entry which is preliminary data.</text>
</comment>
<gene>
    <name evidence="5" type="ORF">RM779_17770</name>
</gene>
<dbReference type="InterPro" id="IPR016032">
    <property type="entry name" value="Sig_transdc_resp-reg_C-effctor"/>
</dbReference>
<dbReference type="CDD" id="cd06170">
    <property type="entry name" value="LuxR_C_like"/>
    <property type="match status" value="1"/>
</dbReference>
<dbReference type="InterPro" id="IPR036388">
    <property type="entry name" value="WH-like_DNA-bd_sf"/>
</dbReference>
<dbReference type="PROSITE" id="PS50043">
    <property type="entry name" value="HTH_LUXR_2"/>
    <property type="match status" value="1"/>
</dbReference>
<keyword evidence="2" id="KW-0067">ATP-binding</keyword>
<dbReference type="SUPFAM" id="SSF46894">
    <property type="entry name" value="C-terminal effector domain of the bipartite response regulators"/>
    <property type="match status" value="1"/>
</dbReference>
<reference evidence="6" key="1">
    <citation type="submission" date="2023-07" db="EMBL/GenBank/DDBJ databases">
        <title>30 novel species of actinomycetes from the DSMZ collection.</title>
        <authorList>
            <person name="Nouioui I."/>
        </authorList>
    </citation>
    <scope>NUCLEOTIDE SEQUENCE [LARGE SCALE GENOMIC DNA]</scope>
    <source>
        <strain evidence="6">DSM 41886</strain>
    </source>
</reference>